<evidence type="ECO:0000313" key="3">
    <source>
        <dbReference type="EMBL" id="MBC5734726.1"/>
    </source>
</evidence>
<feature type="compositionally biased region" description="Basic and acidic residues" evidence="1">
    <location>
        <begin position="118"/>
        <end position="128"/>
    </location>
</feature>
<reference evidence="3" key="1">
    <citation type="submission" date="2020-08" db="EMBL/GenBank/DDBJ databases">
        <title>Genome public.</title>
        <authorList>
            <person name="Liu C."/>
            <person name="Sun Q."/>
        </authorList>
    </citation>
    <scope>NUCLEOTIDE SEQUENCE</scope>
    <source>
        <strain evidence="3">NSJ-51</strain>
    </source>
</reference>
<keyword evidence="2" id="KW-0732">Signal</keyword>
<feature type="region of interest" description="Disordered" evidence="1">
    <location>
        <begin position="106"/>
        <end position="128"/>
    </location>
</feature>
<sequence>MRHPFRARLSALLFTAALLAGFCVSYAAPAAQSVHVPVWRGSVYVDSAVAAILDEEDNMQELFSYNGTIYIPLRQAGAWMGKQVDWDQQGKTVLLSGRTTARVLAAEEATGNQQTPSERAEKEEREKNGIDIQICPDITVTMDGVEQRFHNVKGERVYPAVYDQRVYLPVRSIGTLMGMEVTYYSAPDRGDGCVFLKTPWAEGERAVLEAYLEEVRPILAELEGGFLRAVEEPDKAQAKAALPLVEALAALEIPQSEFAQYRLEQCIRPLIEQVRAALERYLADGAVGDYDAAVSDGTQLSSYYVNLHNVMLQDMARYDWPVVPTA</sequence>
<dbReference type="RefSeq" id="WP_186908554.1">
    <property type="nucleotide sequence ID" value="NZ_JACOPP010000023.1"/>
</dbReference>
<feature type="chain" id="PRO_5035293485" description="Copper amine oxidase-like N-terminal domain-containing protein" evidence="2">
    <location>
        <begin position="28"/>
        <end position="326"/>
    </location>
</feature>
<evidence type="ECO:0000256" key="2">
    <source>
        <dbReference type="SAM" id="SignalP"/>
    </source>
</evidence>
<protein>
    <recommendedName>
        <fullName evidence="5">Copper amine oxidase-like N-terminal domain-containing protein</fullName>
    </recommendedName>
</protein>
<evidence type="ECO:0000256" key="1">
    <source>
        <dbReference type="SAM" id="MobiDB-lite"/>
    </source>
</evidence>
<name>A0A8J6J8E7_9FIRM</name>
<feature type="signal peptide" evidence="2">
    <location>
        <begin position="1"/>
        <end position="27"/>
    </location>
</feature>
<comment type="caution">
    <text evidence="3">The sequence shown here is derived from an EMBL/GenBank/DDBJ whole genome shotgun (WGS) entry which is preliminary data.</text>
</comment>
<proteinExistence type="predicted"/>
<evidence type="ECO:0008006" key="5">
    <source>
        <dbReference type="Google" id="ProtNLM"/>
    </source>
</evidence>
<dbReference type="AlphaFoldDB" id="A0A8J6J8E7"/>
<dbReference type="Proteomes" id="UP000661435">
    <property type="component" value="Unassembled WGS sequence"/>
</dbReference>
<accession>A0A8J6J8E7</accession>
<keyword evidence="4" id="KW-1185">Reference proteome</keyword>
<dbReference type="EMBL" id="JACOPP010000023">
    <property type="protein sequence ID" value="MBC5734726.1"/>
    <property type="molecule type" value="Genomic_DNA"/>
</dbReference>
<gene>
    <name evidence="3" type="ORF">H8S57_13480</name>
</gene>
<evidence type="ECO:0000313" key="4">
    <source>
        <dbReference type="Proteomes" id="UP000661435"/>
    </source>
</evidence>
<organism evidence="3 4">
    <name type="scientific">Lawsonibacter hominis</name>
    <dbReference type="NCBI Taxonomy" id="2763053"/>
    <lineage>
        <taxon>Bacteria</taxon>
        <taxon>Bacillati</taxon>
        <taxon>Bacillota</taxon>
        <taxon>Clostridia</taxon>
        <taxon>Eubacteriales</taxon>
        <taxon>Oscillospiraceae</taxon>
        <taxon>Lawsonibacter</taxon>
    </lineage>
</organism>